<evidence type="ECO:0000313" key="3">
    <source>
        <dbReference type="Proteomes" id="UP000240883"/>
    </source>
</evidence>
<evidence type="ECO:0000256" key="1">
    <source>
        <dbReference type="SAM" id="MobiDB-lite"/>
    </source>
</evidence>
<organism evidence="2 3">
    <name type="scientific">Corynespora cassiicola Philippines</name>
    <dbReference type="NCBI Taxonomy" id="1448308"/>
    <lineage>
        <taxon>Eukaryota</taxon>
        <taxon>Fungi</taxon>
        <taxon>Dikarya</taxon>
        <taxon>Ascomycota</taxon>
        <taxon>Pezizomycotina</taxon>
        <taxon>Dothideomycetes</taxon>
        <taxon>Pleosporomycetidae</taxon>
        <taxon>Pleosporales</taxon>
        <taxon>Corynesporascaceae</taxon>
        <taxon>Corynespora</taxon>
    </lineage>
</organism>
<feature type="region of interest" description="Disordered" evidence="1">
    <location>
        <begin position="129"/>
        <end position="158"/>
    </location>
</feature>
<accession>A0A2T2N7E1</accession>
<dbReference type="EMBL" id="KZ678144">
    <property type="protein sequence ID" value="PSN61335.1"/>
    <property type="molecule type" value="Genomic_DNA"/>
</dbReference>
<reference evidence="2 3" key="1">
    <citation type="journal article" date="2018" name="Front. Microbiol.">
        <title>Genome-Wide Analysis of Corynespora cassiicola Leaf Fall Disease Putative Effectors.</title>
        <authorList>
            <person name="Lopez D."/>
            <person name="Ribeiro S."/>
            <person name="Label P."/>
            <person name="Fumanal B."/>
            <person name="Venisse J.S."/>
            <person name="Kohler A."/>
            <person name="de Oliveira R.R."/>
            <person name="Labutti K."/>
            <person name="Lipzen A."/>
            <person name="Lail K."/>
            <person name="Bauer D."/>
            <person name="Ohm R.A."/>
            <person name="Barry K.W."/>
            <person name="Spatafora J."/>
            <person name="Grigoriev I.V."/>
            <person name="Martin F.M."/>
            <person name="Pujade-Renaud V."/>
        </authorList>
    </citation>
    <scope>NUCLEOTIDE SEQUENCE [LARGE SCALE GENOMIC DNA]</scope>
    <source>
        <strain evidence="2 3">Philippines</strain>
    </source>
</reference>
<evidence type="ECO:0000313" key="2">
    <source>
        <dbReference type="EMBL" id="PSN61335.1"/>
    </source>
</evidence>
<name>A0A2T2N7E1_CORCC</name>
<gene>
    <name evidence="2" type="ORF">BS50DRAFT_592828</name>
</gene>
<dbReference type="Proteomes" id="UP000240883">
    <property type="component" value="Unassembled WGS sequence"/>
</dbReference>
<keyword evidence="3" id="KW-1185">Reference proteome</keyword>
<sequence length="176" mass="19942">MDDKLSHVIRADPLIRAVEEPHYLFPCGIPLKGKGGIDLAILVTISVPMKPSLYLAQTGTRSWIISEFSVQLESFVSTCCDCRTKTEAQWILNKLVQVYKNPIQELVTGDIKAYVMQKSRKALLIVPRNSSQSNTSVHSKKRANENDDDDYEERKTRIAGKRTVKEELDIDSFRSD</sequence>
<proteinExistence type="predicted"/>
<dbReference type="AlphaFoldDB" id="A0A2T2N7E1"/>
<protein>
    <submittedName>
        <fullName evidence="2">Uncharacterized protein</fullName>
    </submittedName>
</protein>